<dbReference type="AlphaFoldDB" id="A0AAV3RB73"/>
<proteinExistence type="predicted"/>
<evidence type="ECO:0000313" key="2">
    <source>
        <dbReference type="Proteomes" id="UP001454036"/>
    </source>
</evidence>
<dbReference type="Proteomes" id="UP001454036">
    <property type="component" value="Unassembled WGS sequence"/>
</dbReference>
<protein>
    <submittedName>
        <fullName evidence="1">Uncharacterized protein</fullName>
    </submittedName>
</protein>
<comment type="caution">
    <text evidence="1">The sequence shown here is derived from an EMBL/GenBank/DDBJ whole genome shotgun (WGS) entry which is preliminary data.</text>
</comment>
<gene>
    <name evidence="1" type="ORF">LIER_41462</name>
</gene>
<dbReference type="EMBL" id="BAABME010025999">
    <property type="protein sequence ID" value="GAA0173115.1"/>
    <property type="molecule type" value="Genomic_DNA"/>
</dbReference>
<organism evidence="1 2">
    <name type="scientific">Lithospermum erythrorhizon</name>
    <name type="common">Purple gromwell</name>
    <name type="synonym">Lithospermum officinale var. erythrorhizon</name>
    <dbReference type="NCBI Taxonomy" id="34254"/>
    <lineage>
        <taxon>Eukaryota</taxon>
        <taxon>Viridiplantae</taxon>
        <taxon>Streptophyta</taxon>
        <taxon>Embryophyta</taxon>
        <taxon>Tracheophyta</taxon>
        <taxon>Spermatophyta</taxon>
        <taxon>Magnoliopsida</taxon>
        <taxon>eudicotyledons</taxon>
        <taxon>Gunneridae</taxon>
        <taxon>Pentapetalae</taxon>
        <taxon>asterids</taxon>
        <taxon>lamiids</taxon>
        <taxon>Boraginales</taxon>
        <taxon>Boraginaceae</taxon>
        <taxon>Boraginoideae</taxon>
        <taxon>Lithospermeae</taxon>
        <taxon>Lithospermum</taxon>
    </lineage>
</organism>
<accession>A0AAV3RB73</accession>
<sequence>MTLCPPGRGCEGEKQRDVVRSVAREVFNLRVPHFLLPGHGYHRSIQPFLHRVWMERIIGPCKPTHLESNTHQPQIINRISKLLNFPLLPQPRPSKLLLATHLIKIPKENGGEPQQLP</sequence>
<evidence type="ECO:0000313" key="1">
    <source>
        <dbReference type="EMBL" id="GAA0173115.1"/>
    </source>
</evidence>
<name>A0AAV3RB73_LITER</name>
<keyword evidence="2" id="KW-1185">Reference proteome</keyword>
<reference evidence="1 2" key="1">
    <citation type="submission" date="2024-01" db="EMBL/GenBank/DDBJ databases">
        <title>The complete chloroplast genome sequence of Lithospermum erythrorhizon: insights into the phylogenetic relationship among Boraginaceae species and the maternal lineages of purple gromwells.</title>
        <authorList>
            <person name="Okada T."/>
            <person name="Watanabe K."/>
        </authorList>
    </citation>
    <scope>NUCLEOTIDE SEQUENCE [LARGE SCALE GENOMIC DNA]</scope>
</reference>